<evidence type="ECO:0000313" key="1">
    <source>
        <dbReference type="EMBL" id="RAM38012.1"/>
    </source>
</evidence>
<protein>
    <submittedName>
        <fullName evidence="1">Uncharacterized protein</fullName>
    </submittedName>
</protein>
<sequence length="84" mass="9372">MLEIQAGAPAENIQSGRLSGFLAQTLQRARTAAVPYRIGDVLLGDDPFNGRREGTVVVKNGRSIGIRSSDRVYFYDHRQLRRPD</sequence>
<name>A0A328HHM5_ARTGO</name>
<comment type="caution">
    <text evidence="1">The sequence shown here is derived from an EMBL/GenBank/DDBJ whole genome shotgun (WGS) entry which is preliminary data.</text>
</comment>
<accession>A0A328HHM5</accession>
<reference evidence="1 2" key="1">
    <citation type="submission" date="2018-04" db="EMBL/GenBank/DDBJ databases">
        <title>Bacteria isolated from cave deposits of Manipur.</title>
        <authorList>
            <person name="Sahoo D."/>
            <person name="Sarangthem I."/>
            <person name="Nandeibam J."/>
        </authorList>
    </citation>
    <scope>NUCLEOTIDE SEQUENCE [LARGE SCALE GENOMIC DNA]</scope>
    <source>
        <strain evidence="2">mrc11</strain>
    </source>
</reference>
<evidence type="ECO:0000313" key="2">
    <source>
        <dbReference type="Proteomes" id="UP000249166"/>
    </source>
</evidence>
<dbReference type="Proteomes" id="UP000249166">
    <property type="component" value="Unassembled WGS sequence"/>
</dbReference>
<organism evidence="1 2">
    <name type="scientific">Arthrobacter globiformis</name>
    <dbReference type="NCBI Taxonomy" id="1665"/>
    <lineage>
        <taxon>Bacteria</taxon>
        <taxon>Bacillati</taxon>
        <taxon>Actinomycetota</taxon>
        <taxon>Actinomycetes</taxon>
        <taxon>Micrococcales</taxon>
        <taxon>Micrococcaceae</taxon>
        <taxon>Arthrobacter</taxon>
    </lineage>
</organism>
<dbReference type="OrthoDB" id="4947039at2"/>
<proteinExistence type="predicted"/>
<dbReference type="AlphaFoldDB" id="A0A328HHM5"/>
<gene>
    <name evidence="1" type="ORF">DBZ45_07825</name>
</gene>
<dbReference type="EMBL" id="QLNP01000064">
    <property type="protein sequence ID" value="RAM38012.1"/>
    <property type="molecule type" value="Genomic_DNA"/>
</dbReference>
<dbReference type="RefSeq" id="WP_111903341.1">
    <property type="nucleotide sequence ID" value="NZ_QLNP01000064.1"/>
</dbReference>